<evidence type="ECO:0000259" key="16">
    <source>
        <dbReference type="Pfam" id="PF23406"/>
    </source>
</evidence>
<dbReference type="InterPro" id="IPR036236">
    <property type="entry name" value="Znf_C2H2_sf"/>
</dbReference>
<dbReference type="InterPro" id="IPR040050">
    <property type="entry name" value="ZNF830-like"/>
</dbReference>
<feature type="domain" description="ZNF380 coiled-coil" evidence="16">
    <location>
        <begin position="213"/>
        <end position="292"/>
    </location>
</feature>
<dbReference type="PANTHER" id="PTHR13278">
    <property type="entry name" value="ZINC FINGER PROTEIN 830"/>
    <property type="match status" value="1"/>
</dbReference>
<proteinExistence type="predicted"/>
<name>A0AAE1P8F9_9EUCA</name>
<evidence type="ECO:0000256" key="6">
    <source>
        <dbReference type="ARBA" id="ARBA00022618"/>
    </source>
</evidence>
<evidence type="ECO:0000313" key="17">
    <source>
        <dbReference type="EMBL" id="KAK4302651.1"/>
    </source>
</evidence>
<dbReference type="Proteomes" id="UP001292094">
    <property type="component" value="Unassembled WGS sequence"/>
</dbReference>
<keyword evidence="4" id="KW-0158">Chromosome</keyword>
<feature type="compositionally biased region" description="Polar residues" evidence="15">
    <location>
        <begin position="86"/>
        <end position="99"/>
    </location>
</feature>
<keyword evidence="13" id="KW-0131">Cell cycle</keyword>
<feature type="compositionally biased region" description="Basic and acidic residues" evidence="15">
    <location>
        <begin position="290"/>
        <end position="301"/>
    </location>
</feature>
<dbReference type="PANTHER" id="PTHR13278:SF0">
    <property type="entry name" value="ZINC FINGER PROTEIN 830"/>
    <property type="match status" value="1"/>
</dbReference>
<organism evidence="17 18">
    <name type="scientific">Petrolisthes manimaculis</name>
    <dbReference type="NCBI Taxonomy" id="1843537"/>
    <lineage>
        <taxon>Eukaryota</taxon>
        <taxon>Metazoa</taxon>
        <taxon>Ecdysozoa</taxon>
        <taxon>Arthropoda</taxon>
        <taxon>Crustacea</taxon>
        <taxon>Multicrustacea</taxon>
        <taxon>Malacostraca</taxon>
        <taxon>Eumalacostraca</taxon>
        <taxon>Eucarida</taxon>
        <taxon>Decapoda</taxon>
        <taxon>Pleocyemata</taxon>
        <taxon>Anomura</taxon>
        <taxon>Galatheoidea</taxon>
        <taxon>Porcellanidae</taxon>
        <taxon>Petrolisthes</taxon>
    </lineage>
</organism>
<dbReference type="Pfam" id="PF23406">
    <property type="entry name" value="ZNF380_CC"/>
    <property type="match status" value="1"/>
</dbReference>
<keyword evidence="18" id="KW-1185">Reference proteome</keyword>
<dbReference type="AlphaFoldDB" id="A0AAE1P8F9"/>
<dbReference type="InterPro" id="IPR059039">
    <property type="entry name" value="ZNF380_CC"/>
</dbReference>
<keyword evidence="7" id="KW-0479">Metal-binding</keyword>
<reference evidence="17" key="1">
    <citation type="submission" date="2023-11" db="EMBL/GenBank/DDBJ databases">
        <title>Genome assemblies of two species of porcelain crab, Petrolisthes cinctipes and Petrolisthes manimaculis (Anomura: Porcellanidae).</title>
        <authorList>
            <person name="Angst P."/>
        </authorList>
    </citation>
    <scope>NUCLEOTIDE SEQUENCE</scope>
    <source>
        <strain evidence="17">PB745_02</strain>
        <tissue evidence="17">Gill</tissue>
    </source>
</reference>
<feature type="region of interest" description="Disordered" evidence="15">
    <location>
        <begin position="290"/>
        <end position="317"/>
    </location>
</feature>
<dbReference type="EMBL" id="JAWZYT010002696">
    <property type="protein sequence ID" value="KAK4302651.1"/>
    <property type="molecule type" value="Genomic_DNA"/>
</dbReference>
<feature type="compositionally biased region" description="Low complexity" evidence="15">
    <location>
        <begin position="74"/>
        <end position="85"/>
    </location>
</feature>
<comment type="caution">
    <text evidence="17">The sequence shown here is derived from an EMBL/GenBank/DDBJ whole genome shotgun (WGS) entry which is preliminary data.</text>
</comment>
<dbReference type="GO" id="GO:0008270">
    <property type="term" value="F:zinc ion binding"/>
    <property type="evidence" value="ECO:0007669"/>
    <property type="project" value="UniProtKB-KW"/>
</dbReference>
<keyword evidence="10" id="KW-0862">Zinc</keyword>
<evidence type="ECO:0000256" key="14">
    <source>
        <dbReference type="ARBA" id="ARBA00030672"/>
    </source>
</evidence>
<evidence type="ECO:0000256" key="2">
    <source>
        <dbReference type="ARBA" id="ARBA00004324"/>
    </source>
</evidence>
<evidence type="ECO:0000256" key="5">
    <source>
        <dbReference type="ARBA" id="ARBA00022473"/>
    </source>
</evidence>
<evidence type="ECO:0000256" key="11">
    <source>
        <dbReference type="ARBA" id="ARBA00023054"/>
    </source>
</evidence>
<evidence type="ECO:0000256" key="12">
    <source>
        <dbReference type="ARBA" id="ARBA00023242"/>
    </source>
</evidence>
<comment type="subcellular location">
    <subcellularLocation>
        <location evidence="1">Chromosome</location>
    </subcellularLocation>
    <subcellularLocation>
        <location evidence="2">Nucleus speckle</location>
    </subcellularLocation>
</comment>
<evidence type="ECO:0000313" key="18">
    <source>
        <dbReference type="Proteomes" id="UP001292094"/>
    </source>
</evidence>
<protein>
    <recommendedName>
        <fullName evidence="3">Zinc finger protein 830</fullName>
    </recommendedName>
    <alternativeName>
        <fullName evidence="14">Coiled-coil domain-containing protein 16</fullName>
    </alternativeName>
</protein>
<evidence type="ECO:0000256" key="9">
    <source>
        <dbReference type="ARBA" id="ARBA00022776"/>
    </source>
</evidence>
<keyword evidence="5" id="KW-0217">Developmental protein</keyword>
<keyword evidence="9" id="KW-0498">Mitosis</keyword>
<evidence type="ECO:0000256" key="13">
    <source>
        <dbReference type="ARBA" id="ARBA00023306"/>
    </source>
</evidence>
<dbReference type="GO" id="GO:0005681">
    <property type="term" value="C:spliceosomal complex"/>
    <property type="evidence" value="ECO:0007669"/>
    <property type="project" value="InterPro"/>
</dbReference>
<dbReference type="GO" id="GO:0003676">
    <property type="term" value="F:nucleic acid binding"/>
    <property type="evidence" value="ECO:0007669"/>
    <property type="project" value="InterPro"/>
</dbReference>
<evidence type="ECO:0000256" key="1">
    <source>
        <dbReference type="ARBA" id="ARBA00004286"/>
    </source>
</evidence>
<evidence type="ECO:0000256" key="7">
    <source>
        <dbReference type="ARBA" id="ARBA00022723"/>
    </source>
</evidence>
<keyword evidence="6" id="KW-0132">Cell division</keyword>
<gene>
    <name evidence="17" type="ORF">Pmani_025266</name>
</gene>
<dbReference type="SUPFAM" id="SSF57667">
    <property type="entry name" value="beta-beta-alpha zinc fingers"/>
    <property type="match status" value="1"/>
</dbReference>
<keyword evidence="12" id="KW-0539">Nucleus</keyword>
<dbReference type="GO" id="GO:0033314">
    <property type="term" value="P:mitotic DNA replication checkpoint signaling"/>
    <property type="evidence" value="ECO:0007669"/>
    <property type="project" value="TreeGrafter"/>
</dbReference>
<evidence type="ECO:0000256" key="15">
    <source>
        <dbReference type="SAM" id="MobiDB-lite"/>
    </source>
</evidence>
<dbReference type="GO" id="GO:0033260">
    <property type="term" value="P:nuclear DNA replication"/>
    <property type="evidence" value="ECO:0007669"/>
    <property type="project" value="TreeGrafter"/>
</dbReference>
<evidence type="ECO:0000256" key="4">
    <source>
        <dbReference type="ARBA" id="ARBA00022454"/>
    </source>
</evidence>
<sequence length="328" mass="36521">MSGSRDKPQDIKKLMQEQLKTKAVTRQVDSPYAKYNSRGQLMCVVCGTVVKSAIIWQAHVSKRSHQENLTNLKQKQQQLNSHQTNRNSTSSSKQVTTGGAQKRPSSPPPKPSAKKIALEQVRPKGILKNSATRASSSNDESDEDEAPAQTPIPVTVPQIKVENGESTDSTNGVPEGFFDVEVAAPKPREDESMYKEKPAKPKDPPKPNTTEVLPEGFFDDPVADAKARKVEYKDKKEEEWTSFMKEVSAAEHESQIIIEEDKEKAALTTQIEQANEQIAFLERVVELDREKTTQLKERGSGRTDSGTSEDSSDEEFAPVIWRTKNSLI</sequence>
<feature type="region of interest" description="Disordered" evidence="15">
    <location>
        <begin position="74"/>
        <end position="220"/>
    </location>
</feature>
<keyword evidence="11" id="KW-0175">Coiled coil</keyword>
<keyword evidence="8" id="KW-0863">Zinc-finger</keyword>
<evidence type="ECO:0000256" key="8">
    <source>
        <dbReference type="ARBA" id="ARBA00022771"/>
    </source>
</evidence>
<evidence type="ECO:0000256" key="10">
    <source>
        <dbReference type="ARBA" id="ARBA00022833"/>
    </source>
</evidence>
<feature type="compositionally biased region" description="Basic and acidic residues" evidence="15">
    <location>
        <begin position="186"/>
        <end position="205"/>
    </location>
</feature>
<accession>A0AAE1P8F9</accession>
<evidence type="ECO:0000256" key="3">
    <source>
        <dbReference type="ARBA" id="ARBA00017358"/>
    </source>
</evidence>
<dbReference type="GO" id="GO:0044773">
    <property type="term" value="P:mitotic DNA damage checkpoint signaling"/>
    <property type="evidence" value="ECO:0007669"/>
    <property type="project" value="TreeGrafter"/>
</dbReference>